<name>A0A814B1T6_9BILA</name>
<proteinExistence type="predicted"/>
<dbReference type="GO" id="GO:0016491">
    <property type="term" value="F:oxidoreductase activity"/>
    <property type="evidence" value="ECO:0007669"/>
    <property type="project" value="UniProtKB-KW"/>
</dbReference>
<evidence type="ECO:0000313" key="4">
    <source>
        <dbReference type="Proteomes" id="UP000663882"/>
    </source>
</evidence>
<sequence length="108" mass="12066">MVDYLLVSAANPPPSGRHFSNINMNELEPILETMRRIANKYNVSVSSVALNYVICKGVIPLGGARDAKQAEQNAGALGWRLTNEEIVELESHPFTPANAFWQRFWQHG</sequence>
<dbReference type="InterPro" id="IPR023210">
    <property type="entry name" value="NADP_OxRdtase_dom"/>
</dbReference>
<dbReference type="AlphaFoldDB" id="A0A814B1T6"/>
<keyword evidence="1" id="KW-0560">Oxidoreductase</keyword>
<reference evidence="3" key="1">
    <citation type="submission" date="2021-02" db="EMBL/GenBank/DDBJ databases">
        <authorList>
            <person name="Nowell W R."/>
        </authorList>
    </citation>
    <scope>NUCLEOTIDE SEQUENCE</scope>
</reference>
<dbReference type="Gene3D" id="3.20.20.100">
    <property type="entry name" value="NADP-dependent oxidoreductase domain"/>
    <property type="match status" value="1"/>
</dbReference>
<comment type="caution">
    <text evidence="3">The sequence shown here is derived from an EMBL/GenBank/DDBJ whole genome shotgun (WGS) entry which is preliminary data.</text>
</comment>
<organism evidence="3 4">
    <name type="scientific">Rotaria sordida</name>
    <dbReference type="NCBI Taxonomy" id="392033"/>
    <lineage>
        <taxon>Eukaryota</taxon>
        <taxon>Metazoa</taxon>
        <taxon>Spiralia</taxon>
        <taxon>Gnathifera</taxon>
        <taxon>Rotifera</taxon>
        <taxon>Eurotatoria</taxon>
        <taxon>Bdelloidea</taxon>
        <taxon>Philodinida</taxon>
        <taxon>Philodinidae</taxon>
        <taxon>Rotaria</taxon>
    </lineage>
</organism>
<evidence type="ECO:0000313" key="3">
    <source>
        <dbReference type="EMBL" id="CAF0920565.1"/>
    </source>
</evidence>
<dbReference type="Proteomes" id="UP000663882">
    <property type="component" value="Unassembled WGS sequence"/>
</dbReference>
<evidence type="ECO:0000259" key="2">
    <source>
        <dbReference type="Pfam" id="PF00248"/>
    </source>
</evidence>
<dbReference type="PANTHER" id="PTHR43625">
    <property type="entry name" value="AFLATOXIN B1 ALDEHYDE REDUCTASE"/>
    <property type="match status" value="1"/>
</dbReference>
<evidence type="ECO:0000256" key="1">
    <source>
        <dbReference type="ARBA" id="ARBA00023002"/>
    </source>
</evidence>
<dbReference type="PANTHER" id="PTHR43625:SF5">
    <property type="entry name" value="PYRIDOXAL REDUCTASE, CHLOROPLASTIC"/>
    <property type="match status" value="1"/>
</dbReference>
<gene>
    <name evidence="3" type="ORF">RFH988_LOCUS9970</name>
</gene>
<protein>
    <recommendedName>
        <fullName evidence="2">NADP-dependent oxidoreductase domain-containing protein</fullName>
    </recommendedName>
</protein>
<dbReference type="InterPro" id="IPR050791">
    <property type="entry name" value="Aldo-Keto_reductase"/>
</dbReference>
<dbReference type="Pfam" id="PF00248">
    <property type="entry name" value="Aldo_ket_red"/>
    <property type="match status" value="1"/>
</dbReference>
<dbReference type="SUPFAM" id="SSF51430">
    <property type="entry name" value="NAD(P)-linked oxidoreductase"/>
    <property type="match status" value="1"/>
</dbReference>
<feature type="domain" description="NADP-dependent oxidoreductase" evidence="2">
    <location>
        <begin position="20"/>
        <end position="92"/>
    </location>
</feature>
<dbReference type="GO" id="GO:0005737">
    <property type="term" value="C:cytoplasm"/>
    <property type="evidence" value="ECO:0007669"/>
    <property type="project" value="TreeGrafter"/>
</dbReference>
<dbReference type="OrthoDB" id="48988at2759"/>
<accession>A0A814B1T6</accession>
<dbReference type="InterPro" id="IPR036812">
    <property type="entry name" value="NAD(P)_OxRdtase_dom_sf"/>
</dbReference>
<dbReference type="EMBL" id="CAJNOO010000365">
    <property type="protein sequence ID" value="CAF0920565.1"/>
    <property type="molecule type" value="Genomic_DNA"/>
</dbReference>